<gene>
    <name evidence="2" type="ordered locus">sll1912</name>
</gene>
<dbReference type="Pfam" id="PF13470">
    <property type="entry name" value="PIN_3"/>
    <property type="match status" value="1"/>
</dbReference>
<protein>
    <submittedName>
        <fullName evidence="2">Sll1912 protein</fullName>
    </submittedName>
</protein>
<dbReference type="PIR" id="S75364">
    <property type="entry name" value="S75364"/>
</dbReference>
<dbReference type="Proteomes" id="UP000001425">
    <property type="component" value="Chromosome"/>
</dbReference>
<evidence type="ECO:0000259" key="1">
    <source>
        <dbReference type="SMART" id="SM00670"/>
    </source>
</evidence>
<dbReference type="PANTHER" id="PTHR34610:SF4">
    <property type="entry name" value="SLL8027 PROTEIN"/>
    <property type="match status" value="1"/>
</dbReference>
<dbReference type="SUPFAM" id="SSF88723">
    <property type="entry name" value="PIN domain-like"/>
    <property type="match status" value="1"/>
</dbReference>
<dbReference type="NCBIfam" id="TIGR00305">
    <property type="entry name" value="putative toxin-antitoxin system toxin component, PIN family"/>
    <property type="match status" value="1"/>
</dbReference>
<dbReference type="InParanoid" id="P73251"/>
<dbReference type="PANTHER" id="PTHR34610">
    <property type="entry name" value="SSL7007 PROTEIN"/>
    <property type="match status" value="1"/>
</dbReference>
<dbReference type="PaxDb" id="1148-1652355"/>
<dbReference type="SMART" id="SM00670">
    <property type="entry name" value="PINc"/>
    <property type="match status" value="1"/>
</dbReference>
<dbReference type="AlphaFoldDB" id="P73251"/>
<accession>P73251</accession>
<reference evidence="2 3" key="2">
    <citation type="journal article" date="1996" name="DNA Res.">
        <title>Sequence analysis of the genome of the unicellular cyanobacterium Synechocystis sp. strain PCC6803. II. Sequence determination of the entire genome and assignment of potential protein-coding regions.</title>
        <authorList>
            <person name="Kaneko T."/>
            <person name="Sato S."/>
            <person name="Kotani H."/>
            <person name="Tanaka A."/>
            <person name="Asamizu E."/>
            <person name="Nakamura Y."/>
            <person name="Miyajima N."/>
            <person name="Hirosawa M."/>
            <person name="Sugiura M."/>
            <person name="Sasamoto S."/>
            <person name="Kimura T."/>
            <person name="Hosouchi T."/>
            <person name="Matsuno A."/>
            <person name="Muraki A."/>
            <person name="Nakazaki N."/>
            <person name="Naruo K."/>
            <person name="Okumura S."/>
            <person name="Shimpo S."/>
            <person name="Takeuchi C."/>
            <person name="Wada T."/>
            <person name="Watanabe A."/>
            <person name="Yamada M."/>
            <person name="Yasuda M."/>
            <person name="Tabata S."/>
        </authorList>
    </citation>
    <scope>NUCLEOTIDE SEQUENCE [LARGE SCALE GENOMIC DNA]</scope>
    <source>
        <strain evidence="3">ATCC 27184 / PCC 6803 / Kazusa</strain>
    </source>
</reference>
<keyword evidence="3" id="KW-1185">Reference proteome</keyword>
<proteinExistence type="predicted"/>
<dbReference type="InterPro" id="IPR002850">
    <property type="entry name" value="PIN_toxin-like"/>
</dbReference>
<dbReference type="eggNOG" id="COG1569">
    <property type="taxonomic scope" value="Bacteria"/>
</dbReference>
<evidence type="ECO:0000313" key="3">
    <source>
        <dbReference type="Proteomes" id="UP000001425"/>
    </source>
</evidence>
<dbReference type="InterPro" id="IPR002716">
    <property type="entry name" value="PIN_dom"/>
</dbReference>
<evidence type="ECO:0000313" key="2">
    <source>
        <dbReference type="EMBL" id="BAA17278.1"/>
    </source>
</evidence>
<dbReference type="InterPro" id="IPR029060">
    <property type="entry name" value="PIN-like_dom_sf"/>
</dbReference>
<name>P73251_SYNY3</name>
<dbReference type="EnsemblBacteria" id="BAA17278">
    <property type="protein sequence ID" value="BAA17278"/>
    <property type="gene ID" value="BAA17278"/>
</dbReference>
<organism evidence="2 3">
    <name type="scientific">Synechocystis sp. (strain ATCC 27184 / PCC 6803 / Kazusa)</name>
    <dbReference type="NCBI Taxonomy" id="1111708"/>
    <lineage>
        <taxon>Bacteria</taxon>
        <taxon>Bacillati</taxon>
        <taxon>Cyanobacteriota</taxon>
        <taxon>Cyanophyceae</taxon>
        <taxon>Synechococcales</taxon>
        <taxon>Merismopediaceae</taxon>
        <taxon>Synechocystis</taxon>
    </lineage>
</organism>
<dbReference type="KEGG" id="syn:sll1912"/>
<sequence>MKVVLDTNLWLSGWLWQGLPGNLIKLARKKEILTCTSVEILQEVEKVLSYQKLQKRLALLSLTTEEILLAMGEISTIYPIHPLEVPELRDPRDPKDAMVLATAIASQADAIISGDTDLLVLETY</sequence>
<dbReference type="IntAct" id="P73251">
    <property type="interactions" value="5"/>
</dbReference>
<reference evidence="2 3" key="1">
    <citation type="journal article" date="1995" name="DNA Res.">
        <title>Sequence analysis of the genome of the unicellular cyanobacterium Synechocystis sp. strain PCC6803. I. Sequence features in the 1 Mb region from map positions 64% to 92% of the genome.</title>
        <authorList>
            <person name="Kaneko T."/>
            <person name="Tanaka A."/>
            <person name="Sato S."/>
            <person name="Kotani H."/>
            <person name="Sazuka T."/>
            <person name="Miyajima N."/>
            <person name="Sugiura M."/>
            <person name="Tabata S."/>
        </authorList>
    </citation>
    <scope>NUCLEOTIDE SEQUENCE [LARGE SCALE GENOMIC DNA]</scope>
    <source>
        <strain evidence="3">ATCC 27184 / PCC 6803 / Kazusa</strain>
    </source>
</reference>
<dbReference type="EMBL" id="BA000022">
    <property type="protein sequence ID" value="BAA17278.1"/>
    <property type="molecule type" value="Genomic_DNA"/>
</dbReference>
<dbReference type="STRING" id="1148.gene:10498141"/>
<dbReference type="PhylomeDB" id="P73251"/>
<feature type="domain" description="PIN" evidence="1">
    <location>
        <begin position="1"/>
        <end position="120"/>
    </location>
</feature>